<dbReference type="EMBL" id="KZ824297">
    <property type="protein sequence ID" value="RAL10144.1"/>
    <property type="molecule type" value="Genomic_DNA"/>
</dbReference>
<dbReference type="RefSeq" id="XP_025549298.1">
    <property type="nucleotide sequence ID" value="XM_025697143.1"/>
</dbReference>
<organism evidence="2 3">
    <name type="scientific">Aspergillus homomorphus (strain CBS 101889)</name>
    <dbReference type="NCBI Taxonomy" id="1450537"/>
    <lineage>
        <taxon>Eukaryota</taxon>
        <taxon>Fungi</taxon>
        <taxon>Dikarya</taxon>
        <taxon>Ascomycota</taxon>
        <taxon>Pezizomycotina</taxon>
        <taxon>Eurotiomycetes</taxon>
        <taxon>Eurotiomycetidae</taxon>
        <taxon>Eurotiales</taxon>
        <taxon>Aspergillaceae</taxon>
        <taxon>Aspergillus</taxon>
        <taxon>Aspergillus subgen. Circumdati</taxon>
    </lineage>
</organism>
<gene>
    <name evidence="2" type="ORF">BO97DRAFT_426669</name>
</gene>
<keyword evidence="3" id="KW-1185">Reference proteome</keyword>
<keyword evidence="1" id="KW-0732">Signal</keyword>
<protein>
    <submittedName>
        <fullName evidence="2">Uncharacterized protein</fullName>
    </submittedName>
</protein>
<feature type="signal peptide" evidence="1">
    <location>
        <begin position="1"/>
        <end position="18"/>
    </location>
</feature>
<evidence type="ECO:0000313" key="3">
    <source>
        <dbReference type="Proteomes" id="UP000248961"/>
    </source>
</evidence>
<evidence type="ECO:0000313" key="2">
    <source>
        <dbReference type="EMBL" id="RAL10144.1"/>
    </source>
</evidence>
<reference evidence="2 3" key="1">
    <citation type="submission" date="2018-02" db="EMBL/GenBank/DDBJ databases">
        <title>The genomes of Aspergillus section Nigri reveals drivers in fungal speciation.</title>
        <authorList>
            <consortium name="DOE Joint Genome Institute"/>
            <person name="Vesth T.C."/>
            <person name="Nybo J."/>
            <person name="Theobald S."/>
            <person name="Brandl J."/>
            <person name="Frisvad J.C."/>
            <person name="Nielsen K.F."/>
            <person name="Lyhne E.K."/>
            <person name="Kogle M.E."/>
            <person name="Kuo A."/>
            <person name="Riley R."/>
            <person name="Clum A."/>
            <person name="Nolan M."/>
            <person name="Lipzen A."/>
            <person name="Salamov A."/>
            <person name="Henrissat B."/>
            <person name="Wiebenga A."/>
            <person name="De vries R.P."/>
            <person name="Grigoriev I.V."/>
            <person name="Mortensen U.H."/>
            <person name="Andersen M.R."/>
            <person name="Baker S.E."/>
        </authorList>
    </citation>
    <scope>NUCLEOTIDE SEQUENCE [LARGE SCALE GENOMIC DNA]</scope>
    <source>
        <strain evidence="2 3">CBS 101889</strain>
    </source>
</reference>
<evidence type="ECO:0000256" key="1">
    <source>
        <dbReference type="SAM" id="SignalP"/>
    </source>
</evidence>
<dbReference type="Proteomes" id="UP000248961">
    <property type="component" value="Unassembled WGS sequence"/>
</dbReference>
<feature type="chain" id="PRO_5017377024" evidence="1">
    <location>
        <begin position="19"/>
        <end position="83"/>
    </location>
</feature>
<dbReference type="AlphaFoldDB" id="A0A395HV86"/>
<dbReference type="VEuPathDB" id="FungiDB:BO97DRAFT_426669"/>
<sequence length="83" mass="8887">MQLKNILAFIAAASFVTAAPASDTDEGGEDEISIGVVVRGVAGTECGWTWLEGCENLKCESGHYIAFPAPSNRYNSYVVCQKK</sequence>
<dbReference type="OrthoDB" id="10441841at2759"/>
<dbReference type="GeneID" id="37201432"/>
<proteinExistence type="predicted"/>
<name>A0A395HV86_ASPHC</name>
<accession>A0A395HV86</accession>